<proteinExistence type="predicted"/>
<dbReference type="EMBL" id="CM046398">
    <property type="protein sequence ID" value="KAI8530250.1"/>
    <property type="molecule type" value="Genomic_DNA"/>
</dbReference>
<keyword evidence="2" id="KW-1185">Reference proteome</keyword>
<comment type="caution">
    <text evidence="1">The sequence shown here is derived from an EMBL/GenBank/DDBJ whole genome shotgun (WGS) entry which is preliminary data.</text>
</comment>
<sequence length="141" mass="14391">MVDQSGDSSGDDVVDHSKDEGATLESEVKEETAAEAMGDASAMAAADGGVRNDGVIGVEEEPGRRALVEEPHTLVTSGLVGSMVQPLDPSMAVEELVITDGGIVSASGSGDNGRGDNYVGSSPGYPVHNPTHRKSLIVAEE</sequence>
<protein>
    <submittedName>
        <fullName evidence="1">Uncharacterized protein</fullName>
    </submittedName>
</protein>
<accession>A0ACC0LNQ7</accession>
<name>A0ACC0LNQ7_RHOML</name>
<evidence type="ECO:0000313" key="1">
    <source>
        <dbReference type="EMBL" id="KAI8530250.1"/>
    </source>
</evidence>
<evidence type="ECO:0000313" key="2">
    <source>
        <dbReference type="Proteomes" id="UP001062846"/>
    </source>
</evidence>
<dbReference type="Proteomes" id="UP001062846">
    <property type="component" value="Chromosome 11"/>
</dbReference>
<organism evidence="1 2">
    <name type="scientific">Rhododendron molle</name>
    <name type="common">Chinese azalea</name>
    <name type="synonym">Azalea mollis</name>
    <dbReference type="NCBI Taxonomy" id="49168"/>
    <lineage>
        <taxon>Eukaryota</taxon>
        <taxon>Viridiplantae</taxon>
        <taxon>Streptophyta</taxon>
        <taxon>Embryophyta</taxon>
        <taxon>Tracheophyta</taxon>
        <taxon>Spermatophyta</taxon>
        <taxon>Magnoliopsida</taxon>
        <taxon>eudicotyledons</taxon>
        <taxon>Gunneridae</taxon>
        <taxon>Pentapetalae</taxon>
        <taxon>asterids</taxon>
        <taxon>Ericales</taxon>
        <taxon>Ericaceae</taxon>
        <taxon>Ericoideae</taxon>
        <taxon>Rhodoreae</taxon>
        <taxon>Rhododendron</taxon>
    </lineage>
</organism>
<gene>
    <name evidence="1" type="ORF">RHMOL_Rhmol11G0041800</name>
</gene>
<reference evidence="1" key="1">
    <citation type="submission" date="2022-02" db="EMBL/GenBank/DDBJ databases">
        <title>Plant Genome Project.</title>
        <authorList>
            <person name="Zhang R.-G."/>
        </authorList>
    </citation>
    <scope>NUCLEOTIDE SEQUENCE</scope>
    <source>
        <strain evidence="1">AT1</strain>
    </source>
</reference>